<dbReference type="Proteomes" id="UP000184418">
    <property type="component" value="Unassembled WGS sequence"/>
</dbReference>
<organism evidence="3 4">
    <name type="scientific">Hymenobacter daecheongensis DSM 21074</name>
    <dbReference type="NCBI Taxonomy" id="1121955"/>
    <lineage>
        <taxon>Bacteria</taxon>
        <taxon>Pseudomonadati</taxon>
        <taxon>Bacteroidota</taxon>
        <taxon>Cytophagia</taxon>
        <taxon>Cytophagales</taxon>
        <taxon>Hymenobacteraceae</taxon>
        <taxon>Hymenobacter</taxon>
    </lineage>
</organism>
<dbReference type="EMBL" id="FQYN01000001">
    <property type="protein sequence ID" value="SHI34880.1"/>
    <property type="molecule type" value="Genomic_DNA"/>
</dbReference>
<keyword evidence="2" id="KW-0732">Signal</keyword>
<evidence type="ECO:0000313" key="3">
    <source>
        <dbReference type="EMBL" id="SHI34880.1"/>
    </source>
</evidence>
<evidence type="ECO:0008006" key="5">
    <source>
        <dbReference type="Google" id="ProtNLM"/>
    </source>
</evidence>
<proteinExistence type="predicted"/>
<keyword evidence="4" id="KW-1185">Reference proteome</keyword>
<evidence type="ECO:0000256" key="1">
    <source>
        <dbReference type="SAM" id="MobiDB-lite"/>
    </source>
</evidence>
<evidence type="ECO:0000313" key="4">
    <source>
        <dbReference type="Proteomes" id="UP000184418"/>
    </source>
</evidence>
<feature type="region of interest" description="Disordered" evidence="1">
    <location>
        <begin position="33"/>
        <end position="64"/>
    </location>
</feature>
<feature type="chain" id="PRO_5012477574" description="VWFA-related domain-containing protein" evidence="2">
    <location>
        <begin position="21"/>
        <end position="461"/>
    </location>
</feature>
<dbReference type="AlphaFoldDB" id="A0A1M6AEB8"/>
<reference evidence="3 4" key="1">
    <citation type="submission" date="2016-11" db="EMBL/GenBank/DDBJ databases">
        <authorList>
            <person name="Jaros S."/>
            <person name="Januszkiewicz K."/>
            <person name="Wedrychowicz H."/>
        </authorList>
    </citation>
    <scope>NUCLEOTIDE SEQUENCE [LARGE SCALE GENOMIC DNA]</scope>
    <source>
        <strain evidence="3 4">DSM 21074</strain>
    </source>
</reference>
<protein>
    <recommendedName>
        <fullName evidence="5">VWFA-related domain-containing protein</fullName>
    </recommendedName>
</protein>
<dbReference type="STRING" id="1121955.SAMN02745146_0610"/>
<feature type="signal peptide" evidence="2">
    <location>
        <begin position="1"/>
        <end position="20"/>
    </location>
</feature>
<accession>A0A1M6AEB8</accession>
<gene>
    <name evidence="3" type="ORF">SAMN02745146_0610</name>
</gene>
<dbReference type="PROSITE" id="PS51257">
    <property type="entry name" value="PROKAR_LIPOPROTEIN"/>
    <property type="match status" value="1"/>
</dbReference>
<name>A0A1M6AEB8_9BACT</name>
<evidence type="ECO:0000256" key="2">
    <source>
        <dbReference type="SAM" id="SignalP"/>
    </source>
</evidence>
<sequence>MHLTRSFRLLPALTVGLLLAGCYSRSDMKGEKATAPAASTETAAPDENATTPAPTADATNNSAPATAAAGPLAQVNVFLEVSGSMEGFMPKTGADAANTRFQQHVAQFLSEVNRSSAARKTYFRIKEKPYRDSYQQLSQTVRSGIQQPASSTDIPTVLDTLVSGYYATNTVSVLISDFIYSPKNAGAIPYISTDITDALNRTQRPDLAISVYGYTSDFRGAYYPALNTGVRKISACCDTPIPYYFWVIGPADAVRRFDAALLERQPGQQAHFGVKYPTPASSLLSRFQNVGAWYYGEKDASKRAAGASYHTVAVSSISAKEPVEFVVGMDLKTLPALYRDLNYLKTSLNIQAQDTDAKIVSVFAANEQTKNSSGEESKYTHFVKVHVTKLGKAARPLQLVLRNQRPAWVAQWTTKNDSNINQTGTKTFALSSLMDGVQAVTATEQTPTPVFIIPLTLQPAD</sequence>